<dbReference type="Gene3D" id="2.60.120.180">
    <property type="match status" value="1"/>
</dbReference>
<dbReference type="InterPro" id="IPR013319">
    <property type="entry name" value="GH11/12"/>
</dbReference>
<protein>
    <submittedName>
        <fullName evidence="1">Uncharacterized protein</fullName>
    </submittedName>
</protein>
<accession>A0A644UEB1</accession>
<dbReference type="AlphaFoldDB" id="A0A644UEB1"/>
<dbReference type="InterPro" id="IPR013320">
    <property type="entry name" value="ConA-like_dom_sf"/>
</dbReference>
<dbReference type="SUPFAM" id="SSF49899">
    <property type="entry name" value="Concanavalin A-like lectins/glucanases"/>
    <property type="match status" value="1"/>
</dbReference>
<name>A0A644UEB1_9ZZZZ</name>
<proteinExistence type="predicted"/>
<sequence>MKQRNFQVFAAITVMLLLSGCPAILNSTNDDDSTTTTTTLSELETRTLYNEDAASGYGGKLAVVSGGRQYIVQNNIIDSVAAQKVEYETSTGNFVIKEHTGSSASLAVSFPSIFIGNNNGHATTDSNLPKRNGAIGSLQTGWTWSKSGVSASADFLPLINLWFTASETGNIL</sequence>
<gene>
    <name evidence="1" type="ORF">SDC9_23064</name>
</gene>
<comment type="caution">
    <text evidence="1">The sequence shown here is derived from an EMBL/GenBank/DDBJ whole genome shotgun (WGS) entry which is preliminary data.</text>
</comment>
<dbReference type="EMBL" id="VSSQ01000104">
    <property type="protein sequence ID" value="MPL77211.1"/>
    <property type="molecule type" value="Genomic_DNA"/>
</dbReference>
<dbReference type="PROSITE" id="PS51257">
    <property type="entry name" value="PROKAR_LIPOPROTEIN"/>
    <property type="match status" value="1"/>
</dbReference>
<reference evidence="1" key="1">
    <citation type="submission" date="2019-08" db="EMBL/GenBank/DDBJ databases">
        <authorList>
            <person name="Kucharzyk K."/>
            <person name="Murdoch R.W."/>
            <person name="Higgins S."/>
            <person name="Loffler F."/>
        </authorList>
    </citation>
    <scope>NUCLEOTIDE SEQUENCE</scope>
</reference>
<evidence type="ECO:0000313" key="1">
    <source>
        <dbReference type="EMBL" id="MPL77211.1"/>
    </source>
</evidence>
<dbReference type="GO" id="GO:0004553">
    <property type="term" value="F:hydrolase activity, hydrolyzing O-glycosyl compounds"/>
    <property type="evidence" value="ECO:0007669"/>
    <property type="project" value="InterPro"/>
</dbReference>
<organism evidence="1">
    <name type="scientific">bioreactor metagenome</name>
    <dbReference type="NCBI Taxonomy" id="1076179"/>
    <lineage>
        <taxon>unclassified sequences</taxon>
        <taxon>metagenomes</taxon>
        <taxon>ecological metagenomes</taxon>
    </lineage>
</organism>